<keyword evidence="1" id="KW-0472">Membrane</keyword>
<dbReference type="CDD" id="cd00118">
    <property type="entry name" value="LysM"/>
    <property type="match status" value="2"/>
</dbReference>
<gene>
    <name evidence="3" type="ORF">EI77_04131</name>
</gene>
<keyword evidence="1" id="KW-0812">Transmembrane</keyword>
<dbReference type="InterPro" id="IPR018392">
    <property type="entry name" value="LysM"/>
</dbReference>
<dbReference type="Proteomes" id="UP000295662">
    <property type="component" value="Unassembled WGS sequence"/>
</dbReference>
<dbReference type="InterPro" id="IPR036779">
    <property type="entry name" value="LysM_dom_sf"/>
</dbReference>
<dbReference type="GO" id="GO:0008932">
    <property type="term" value="F:lytic endotransglycosylase activity"/>
    <property type="evidence" value="ECO:0007669"/>
    <property type="project" value="TreeGrafter"/>
</dbReference>
<name>A0A4R7RKS7_9BACT</name>
<dbReference type="Gene3D" id="3.10.350.10">
    <property type="entry name" value="LysM domain"/>
    <property type="match status" value="1"/>
</dbReference>
<dbReference type="OrthoDB" id="9811296at2"/>
<dbReference type="Pfam" id="PF01476">
    <property type="entry name" value="LysM"/>
    <property type="match status" value="2"/>
</dbReference>
<organism evidence="3 4">
    <name type="scientific">Prosthecobacter fusiformis</name>
    <dbReference type="NCBI Taxonomy" id="48464"/>
    <lineage>
        <taxon>Bacteria</taxon>
        <taxon>Pseudomonadati</taxon>
        <taxon>Verrucomicrobiota</taxon>
        <taxon>Verrucomicrobiia</taxon>
        <taxon>Verrucomicrobiales</taxon>
        <taxon>Verrucomicrobiaceae</taxon>
        <taxon>Prosthecobacter</taxon>
    </lineage>
</organism>
<dbReference type="PANTHER" id="PTHR33734">
    <property type="entry name" value="LYSM DOMAIN-CONTAINING GPI-ANCHORED PROTEIN 2"/>
    <property type="match status" value="1"/>
</dbReference>
<protein>
    <submittedName>
        <fullName evidence="3">LysM domain-containing protein</fullName>
    </submittedName>
</protein>
<proteinExistence type="predicted"/>
<feature type="transmembrane region" description="Helical" evidence="1">
    <location>
        <begin position="44"/>
        <end position="65"/>
    </location>
</feature>
<evidence type="ECO:0000313" key="3">
    <source>
        <dbReference type="EMBL" id="TDU64245.1"/>
    </source>
</evidence>
<dbReference type="EMBL" id="SOCA01000011">
    <property type="protein sequence ID" value="TDU64245.1"/>
    <property type="molecule type" value="Genomic_DNA"/>
</dbReference>
<accession>A0A4R7RKS7</accession>
<reference evidence="3 4" key="1">
    <citation type="submission" date="2019-03" db="EMBL/GenBank/DDBJ databases">
        <title>Genomic Encyclopedia of Archaeal and Bacterial Type Strains, Phase II (KMG-II): from individual species to whole genera.</title>
        <authorList>
            <person name="Goeker M."/>
        </authorList>
    </citation>
    <scope>NUCLEOTIDE SEQUENCE [LARGE SCALE GENOMIC DNA]</scope>
    <source>
        <strain evidence="3 4">ATCC 25309</strain>
    </source>
</reference>
<evidence type="ECO:0000313" key="4">
    <source>
        <dbReference type="Proteomes" id="UP000295662"/>
    </source>
</evidence>
<comment type="caution">
    <text evidence="3">The sequence shown here is derived from an EMBL/GenBank/DDBJ whole genome shotgun (WGS) entry which is preliminary data.</text>
</comment>
<dbReference type="PROSITE" id="PS51782">
    <property type="entry name" value="LYSM"/>
    <property type="match status" value="1"/>
</dbReference>
<evidence type="ECO:0000259" key="2">
    <source>
        <dbReference type="PROSITE" id="PS51782"/>
    </source>
</evidence>
<dbReference type="AlphaFoldDB" id="A0A4R7RKS7"/>
<keyword evidence="4" id="KW-1185">Reference proteome</keyword>
<sequence>MSKKKKDKLLLNLLEGERYKHRVAMVTDEGAFNQHEPNSNMARMFVVMLLIHVVVIGGIIIYDFMNGEEAPVTTLSENYLEQPVSVLPASAVNMDLDKNEPQEEYATYDWKSGDSIRSVAQKLKVSEEVLIKLNKVDQGRQLNTNDIILYPKQPVLKAVGISVAGTNGELAKPVQPEASIQAAEVPINLALPGETGFSFSATIEDELTPAPAVTASKVQHSPPPAVSKEASGMPVRVELPVSRAKVEEAPPVPAPAPVAKKEVEKPVIKAIPYIPPAAKPPVVEKPAVKKVVDAPPPAKKEPVKASAATHVVQSGDTLYRIATRHGISVAALQAANKNAKAESLKIGMKLNIPRK</sequence>
<dbReference type="SMART" id="SM00257">
    <property type="entry name" value="LysM"/>
    <property type="match status" value="2"/>
</dbReference>
<dbReference type="RefSeq" id="WP_133797119.1">
    <property type="nucleotide sequence ID" value="NZ_SOCA01000011.1"/>
</dbReference>
<dbReference type="PANTHER" id="PTHR33734:SF22">
    <property type="entry name" value="MEMBRANE-BOUND LYTIC MUREIN TRANSGLYCOSYLASE D"/>
    <property type="match status" value="1"/>
</dbReference>
<feature type="domain" description="LysM" evidence="2">
    <location>
        <begin position="308"/>
        <end position="352"/>
    </location>
</feature>
<evidence type="ECO:0000256" key="1">
    <source>
        <dbReference type="SAM" id="Phobius"/>
    </source>
</evidence>
<keyword evidence="1" id="KW-1133">Transmembrane helix</keyword>
<dbReference type="SUPFAM" id="SSF54106">
    <property type="entry name" value="LysM domain"/>
    <property type="match status" value="1"/>
</dbReference>